<dbReference type="AlphaFoldDB" id="A0AAN1ZZN2"/>
<accession>A0AAN1ZZN2</accession>
<dbReference type="RefSeq" id="WP_065114904.1">
    <property type="nucleotide sequence ID" value="NZ_CAICSX020000001.1"/>
</dbReference>
<name>A0AAN1ZZN2_RHIRH</name>
<dbReference type="Proteomes" id="UP000528185">
    <property type="component" value="Unassembled WGS sequence"/>
</dbReference>
<evidence type="ECO:0000313" key="1">
    <source>
        <dbReference type="EMBL" id="CAD0210251.1"/>
    </source>
</evidence>
<comment type="caution">
    <text evidence="1">The sequence shown here is derived from an EMBL/GenBank/DDBJ whole genome shotgun (WGS) entry which is preliminary data.</text>
</comment>
<gene>
    <name evidence="1" type="ORF">AGRHK599_LOCUS266</name>
</gene>
<dbReference type="KEGG" id="aro:B0909_10485"/>
<proteinExistence type="predicted"/>
<evidence type="ECO:0000313" key="2">
    <source>
        <dbReference type="Proteomes" id="UP000528185"/>
    </source>
</evidence>
<protein>
    <submittedName>
        <fullName evidence="1">Uncharacterized protein</fullName>
    </submittedName>
</protein>
<organism evidence="1 2">
    <name type="scientific">Rhizobium rhizogenes</name>
    <name type="common">Agrobacterium rhizogenes</name>
    <dbReference type="NCBI Taxonomy" id="359"/>
    <lineage>
        <taxon>Bacteria</taxon>
        <taxon>Pseudomonadati</taxon>
        <taxon>Pseudomonadota</taxon>
        <taxon>Alphaproteobacteria</taxon>
        <taxon>Hyphomicrobiales</taxon>
        <taxon>Rhizobiaceae</taxon>
        <taxon>Rhizobium/Agrobacterium group</taxon>
        <taxon>Rhizobium</taxon>
    </lineage>
</organism>
<reference evidence="1 2" key="1">
    <citation type="submission" date="2020-06" db="EMBL/GenBank/DDBJ databases">
        <authorList>
            <person name="De Coninck B."/>
            <person name="Ibrahim H."/>
        </authorList>
    </citation>
    <scope>NUCLEOTIDE SEQUENCE [LARGE SCALE GENOMIC DNA]</scope>
    <source>
        <strain evidence="1">Ag_rhizogenes_K599</strain>
    </source>
</reference>
<sequence>MTKFSDIPAEKFPMNRDTYSRLRNEVGSIAARFSDLGTRDGAAVAKRMEKVHAALGDAWELIREIEQREDTH</sequence>
<dbReference type="EMBL" id="CAICSX020000001">
    <property type="protein sequence ID" value="CAD0210251.1"/>
    <property type="molecule type" value="Genomic_DNA"/>
</dbReference>